<dbReference type="PRINTS" id="PR01270">
    <property type="entry name" value="HDASUPER"/>
</dbReference>
<gene>
    <name evidence="4" type="ORF">MGN01_17860</name>
</gene>
<dbReference type="GO" id="GO:0004407">
    <property type="term" value="F:histone deacetylase activity"/>
    <property type="evidence" value="ECO:0007669"/>
    <property type="project" value="InterPro"/>
</dbReference>
<reference evidence="4 5" key="1">
    <citation type="submission" date="2019-07" db="EMBL/GenBank/DDBJ databases">
        <title>Whole genome shotgun sequence of Methylobacterium gnaphalii NBRC 107716.</title>
        <authorList>
            <person name="Hosoyama A."/>
            <person name="Uohara A."/>
            <person name="Ohji S."/>
            <person name="Ichikawa N."/>
        </authorList>
    </citation>
    <scope>NUCLEOTIDE SEQUENCE [LARGE SCALE GENOMIC DNA]</scope>
    <source>
        <strain evidence="4 5">NBRC 107716</strain>
    </source>
</reference>
<dbReference type="PANTHER" id="PTHR10625">
    <property type="entry name" value="HISTONE DEACETYLASE HDAC1-RELATED"/>
    <property type="match status" value="1"/>
</dbReference>
<name>A0A512JJ15_9HYPH</name>
<comment type="similarity">
    <text evidence="1">Belongs to the histone deacetylase family.</text>
</comment>
<evidence type="ECO:0000256" key="1">
    <source>
        <dbReference type="ARBA" id="ARBA00005947"/>
    </source>
</evidence>
<evidence type="ECO:0000313" key="4">
    <source>
        <dbReference type="EMBL" id="GEP09941.1"/>
    </source>
</evidence>
<dbReference type="InterPro" id="IPR023801">
    <property type="entry name" value="His_deacetylse_dom"/>
</dbReference>
<organism evidence="4 5">
    <name type="scientific">Methylobacterium gnaphalii</name>
    <dbReference type="NCBI Taxonomy" id="1010610"/>
    <lineage>
        <taxon>Bacteria</taxon>
        <taxon>Pseudomonadati</taxon>
        <taxon>Pseudomonadota</taxon>
        <taxon>Alphaproteobacteria</taxon>
        <taxon>Hyphomicrobiales</taxon>
        <taxon>Methylobacteriaceae</taxon>
        <taxon>Methylobacterium</taxon>
    </lineage>
</organism>
<feature type="domain" description="Histone deacetylase" evidence="3">
    <location>
        <begin position="18"/>
        <end position="288"/>
    </location>
</feature>
<dbReference type="AlphaFoldDB" id="A0A512JJ15"/>
<dbReference type="GO" id="GO:0016787">
    <property type="term" value="F:hydrolase activity"/>
    <property type="evidence" value="ECO:0007669"/>
    <property type="project" value="UniProtKB-KW"/>
</dbReference>
<dbReference type="InterPro" id="IPR037138">
    <property type="entry name" value="His_deacetylse_dom_sf"/>
</dbReference>
<dbReference type="SUPFAM" id="SSF52768">
    <property type="entry name" value="Arginase/deacetylase"/>
    <property type="match status" value="1"/>
</dbReference>
<dbReference type="Pfam" id="PF00850">
    <property type="entry name" value="Hist_deacetyl"/>
    <property type="match status" value="1"/>
</dbReference>
<accession>A0A512JJ15</accession>
<dbReference type="CDD" id="cd09993">
    <property type="entry name" value="HDAC_classIV"/>
    <property type="match status" value="1"/>
</dbReference>
<dbReference type="Gene3D" id="3.40.800.20">
    <property type="entry name" value="Histone deacetylase domain"/>
    <property type="match status" value="1"/>
</dbReference>
<dbReference type="InterPro" id="IPR044150">
    <property type="entry name" value="HDAC_classIV"/>
</dbReference>
<keyword evidence="2" id="KW-0378">Hydrolase</keyword>
<dbReference type="EMBL" id="BJZV01000007">
    <property type="protein sequence ID" value="GEP09941.1"/>
    <property type="molecule type" value="Genomic_DNA"/>
</dbReference>
<dbReference type="OrthoDB" id="9808367at2"/>
<evidence type="ECO:0000259" key="3">
    <source>
        <dbReference type="Pfam" id="PF00850"/>
    </source>
</evidence>
<evidence type="ECO:0000256" key="2">
    <source>
        <dbReference type="ARBA" id="ARBA00022801"/>
    </source>
</evidence>
<comment type="caution">
    <text evidence="4">The sequence shown here is derived from an EMBL/GenBank/DDBJ whole genome shotgun (WGS) entry which is preliminary data.</text>
</comment>
<dbReference type="Proteomes" id="UP000321750">
    <property type="component" value="Unassembled WGS sequence"/>
</dbReference>
<proteinExistence type="inferred from homology"/>
<protein>
    <submittedName>
        <fullName evidence="4">Histone deacetylase</fullName>
    </submittedName>
</protein>
<dbReference type="GO" id="GO:0040029">
    <property type="term" value="P:epigenetic regulation of gene expression"/>
    <property type="evidence" value="ECO:0007669"/>
    <property type="project" value="TreeGrafter"/>
</dbReference>
<dbReference type="PANTHER" id="PTHR10625:SF19">
    <property type="entry name" value="HISTONE DEACETYLASE 12"/>
    <property type="match status" value="1"/>
</dbReference>
<dbReference type="InterPro" id="IPR000286">
    <property type="entry name" value="HDACs"/>
</dbReference>
<evidence type="ECO:0000313" key="5">
    <source>
        <dbReference type="Proteomes" id="UP000321750"/>
    </source>
</evidence>
<dbReference type="RefSeq" id="WP_147046227.1">
    <property type="nucleotide sequence ID" value="NZ_BJZV01000007.1"/>
</dbReference>
<sequence length="298" mass="31717">MVPILFHPAYEASLPEGHRFPMHKFGRLAEILVERGLVPEGFERPEPASAELLSLAHDRSYVDAVLGQTLSPDVERTIGFRCDEGVVARSRASSGGTLAAARLALAHGLAGSAAGGSHHARRDGGRGFCVFNDVAIAALALKREGAVQRALVVDLDVHQGDGTAECLSGETDLFTLSIHAEQNYPNPKVPGDLDIGLPDDLGDAGYLAVLEAQLPPLIEAFAPDLVFYNAGVDPHRDDRLGRLCLSDEGLMARDRFVIEQARRRGIPLVTVIGGGYDTDVAALAARHALVFEAMAAFA</sequence>
<dbReference type="InterPro" id="IPR023696">
    <property type="entry name" value="Ureohydrolase_dom_sf"/>
</dbReference>
<keyword evidence="5" id="KW-1185">Reference proteome</keyword>